<dbReference type="OrthoDB" id="7560784at2"/>
<proteinExistence type="predicted"/>
<feature type="domain" description="Pvc16 N-terminal" evidence="1">
    <location>
        <begin position="23"/>
        <end position="180"/>
    </location>
</feature>
<reference evidence="3" key="1">
    <citation type="journal article" date="2019" name="Int. J. Syst. Evol. Microbiol.">
        <title>The Global Catalogue of Microorganisms (GCM) 10K type strain sequencing project: providing services to taxonomists for standard genome sequencing and annotation.</title>
        <authorList>
            <consortium name="The Broad Institute Genomics Platform"/>
            <consortium name="The Broad Institute Genome Sequencing Center for Infectious Disease"/>
            <person name="Wu L."/>
            <person name="Ma J."/>
        </authorList>
    </citation>
    <scope>NUCLEOTIDE SEQUENCE [LARGE SCALE GENOMIC DNA]</scope>
    <source>
        <strain evidence="3">CGMCC 1.10130</strain>
    </source>
</reference>
<organism evidence="2 3">
    <name type="scientific">Neiella marina</name>
    <dbReference type="NCBI Taxonomy" id="508461"/>
    <lineage>
        <taxon>Bacteria</taxon>
        <taxon>Pseudomonadati</taxon>
        <taxon>Pseudomonadota</taxon>
        <taxon>Gammaproteobacteria</taxon>
        <taxon>Alteromonadales</taxon>
        <taxon>Echinimonadaceae</taxon>
        <taxon>Neiella</taxon>
    </lineage>
</organism>
<keyword evidence="3" id="KW-1185">Reference proteome</keyword>
<protein>
    <recommendedName>
        <fullName evidence="1">Pvc16 N-terminal domain-containing protein</fullName>
    </recommendedName>
</protein>
<accession>A0A8J2U7E3</accession>
<evidence type="ECO:0000313" key="2">
    <source>
        <dbReference type="EMBL" id="GGA83647.1"/>
    </source>
</evidence>
<evidence type="ECO:0000313" key="3">
    <source>
        <dbReference type="Proteomes" id="UP000619743"/>
    </source>
</evidence>
<dbReference type="InterPro" id="IPR025351">
    <property type="entry name" value="Pvc16_N"/>
</dbReference>
<evidence type="ECO:0000259" key="1">
    <source>
        <dbReference type="Pfam" id="PF14065"/>
    </source>
</evidence>
<dbReference type="AlphaFoldDB" id="A0A8J2U7E3"/>
<comment type="caution">
    <text evidence="2">The sequence shown here is derived from an EMBL/GenBank/DDBJ whole genome shotgun (WGS) entry which is preliminary data.</text>
</comment>
<sequence length="193" mass="21564">MLDTALQFIADQSNDFLKAKTGVTDNIVKLGQVVDDNGKYAIGKESIALTLLNMEQEATARQQLPSNSFVNGKTVKLPPELRLNLYVMLVARFTEYDQALKYLSLLMTFFQSHSVFRAEQNPGLSQQISRISLDLQSLSYDQLNQIWAFLGGKHLPSVMYKIRLVSLHDQALATIGPPVLSVHSNINSAEHRS</sequence>
<dbReference type="RefSeq" id="WP_087506632.1">
    <property type="nucleotide sequence ID" value="NZ_BMDX01000015.1"/>
</dbReference>
<gene>
    <name evidence="2" type="ORF">GCM10011369_27080</name>
</gene>
<dbReference type="EMBL" id="BMDX01000015">
    <property type="protein sequence ID" value="GGA83647.1"/>
    <property type="molecule type" value="Genomic_DNA"/>
</dbReference>
<dbReference type="Pfam" id="PF14065">
    <property type="entry name" value="Pvc16_N"/>
    <property type="match status" value="1"/>
</dbReference>
<name>A0A8J2U7E3_9GAMM</name>
<dbReference type="Proteomes" id="UP000619743">
    <property type="component" value="Unassembled WGS sequence"/>
</dbReference>